<dbReference type="STRING" id="4540.A0A3L6PB13"/>
<protein>
    <submittedName>
        <fullName evidence="2">Uncharacterized protein</fullName>
    </submittedName>
</protein>
<evidence type="ECO:0000313" key="3">
    <source>
        <dbReference type="Proteomes" id="UP000275267"/>
    </source>
</evidence>
<dbReference type="Gene3D" id="3.30.559.10">
    <property type="entry name" value="Chloramphenicol acetyltransferase-like domain"/>
    <property type="match status" value="1"/>
</dbReference>
<dbReference type="EMBL" id="PQIB02000446">
    <property type="protein sequence ID" value="RLM50348.1"/>
    <property type="molecule type" value="Genomic_DNA"/>
</dbReference>
<sequence>MVSKLKSQASSAAGRRRCAPVVQHGEVRSYTCSEEDGAHSPDVEVYGQMGIPVYDVDFGAGGRSYPSRNQRPAMDDDGPSMSINDEIRLMGGVGDDEENLQAGREELFGRNANAPIDLVDAGDGEGDAGVAGSAAGVAACGWARLPGDGRYFRSFVDFARSGVVEWEGLVRTAVSPELVARTNLEVDSVLGIPFYDLDFGTGRPFLFAPTYSTPQPVEGAAFLVPAAPGDGGVVAHVPLYRRNVDAFTSCCHSLAPPVPGARL</sequence>
<proteinExistence type="predicted"/>
<dbReference type="OrthoDB" id="671439at2759"/>
<reference evidence="3" key="1">
    <citation type="journal article" date="2019" name="Nat. Commun.">
        <title>The genome of broomcorn millet.</title>
        <authorList>
            <person name="Zou C."/>
            <person name="Miki D."/>
            <person name="Li D."/>
            <person name="Tang Q."/>
            <person name="Xiao L."/>
            <person name="Rajput S."/>
            <person name="Deng P."/>
            <person name="Jia W."/>
            <person name="Huang R."/>
            <person name="Zhang M."/>
            <person name="Sun Y."/>
            <person name="Hu J."/>
            <person name="Fu X."/>
            <person name="Schnable P.S."/>
            <person name="Li F."/>
            <person name="Zhang H."/>
            <person name="Feng B."/>
            <person name="Zhu X."/>
            <person name="Liu R."/>
            <person name="Schnable J.C."/>
            <person name="Zhu J.-K."/>
            <person name="Zhang H."/>
        </authorList>
    </citation>
    <scope>NUCLEOTIDE SEQUENCE [LARGE SCALE GENOMIC DNA]</scope>
</reference>
<gene>
    <name evidence="2" type="ORF">C2845_PMPSC049115</name>
</gene>
<name>A0A3L6PB13_PANMI</name>
<accession>A0A3L6PB13</accession>
<evidence type="ECO:0000313" key="2">
    <source>
        <dbReference type="EMBL" id="RLM50348.1"/>
    </source>
</evidence>
<organism evidence="2 3">
    <name type="scientific">Panicum miliaceum</name>
    <name type="common">Proso millet</name>
    <name type="synonym">Broomcorn millet</name>
    <dbReference type="NCBI Taxonomy" id="4540"/>
    <lineage>
        <taxon>Eukaryota</taxon>
        <taxon>Viridiplantae</taxon>
        <taxon>Streptophyta</taxon>
        <taxon>Embryophyta</taxon>
        <taxon>Tracheophyta</taxon>
        <taxon>Spermatophyta</taxon>
        <taxon>Magnoliopsida</taxon>
        <taxon>Liliopsida</taxon>
        <taxon>Poales</taxon>
        <taxon>Poaceae</taxon>
        <taxon>PACMAD clade</taxon>
        <taxon>Panicoideae</taxon>
        <taxon>Panicodae</taxon>
        <taxon>Paniceae</taxon>
        <taxon>Panicinae</taxon>
        <taxon>Panicum</taxon>
        <taxon>Panicum sect. Panicum</taxon>
    </lineage>
</organism>
<dbReference type="Proteomes" id="UP000275267">
    <property type="component" value="Unassembled WGS sequence"/>
</dbReference>
<dbReference type="InterPro" id="IPR023213">
    <property type="entry name" value="CAT-like_dom_sf"/>
</dbReference>
<keyword evidence="3" id="KW-1185">Reference proteome</keyword>
<dbReference type="AlphaFoldDB" id="A0A3L6PB13"/>
<evidence type="ECO:0000256" key="1">
    <source>
        <dbReference type="SAM" id="MobiDB-lite"/>
    </source>
</evidence>
<comment type="caution">
    <text evidence="2">The sequence shown here is derived from an EMBL/GenBank/DDBJ whole genome shotgun (WGS) entry which is preliminary data.</text>
</comment>
<feature type="region of interest" description="Disordered" evidence="1">
    <location>
        <begin position="61"/>
        <end position="80"/>
    </location>
</feature>
<dbReference type="GO" id="GO:0016747">
    <property type="term" value="F:acyltransferase activity, transferring groups other than amino-acyl groups"/>
    <property type="evidence" value="ECO:0007669"/>
    <property type="project" value="UniProtKB-ARBA"/>
</dbReference>